<comment type="caution">
    <text evidence="1">The sequence shown here is derived from an EMBL/GenBank/DDBJ whole genome shotgun (WGS) entry which is preliminary data.</text>
</comment>
<evidence type="ECO:0000313" key="1">
    <source>
        <dbReference type="EMBL" id="KKN55752.1"/>
    </source>
</evidence>
<accession>A0A0F9S0I6</accession>
<proteinExistence type="predicted"/>
<reference evidence="1" key="1">
    <citation type="journal article" date="2015" name="Nature">
        <title>Complex archaea that bridge the gap between prokaryotes and eukaryotes.</title>
        <authorList>
            <person name="Spang A."/>
            <person name="Saw J.H."/>
            <person name="Jorgensen S.L."/>
            <person name="Zaremba-Niedzwiedzka K."/>
            <person name="Martijn J."/>
            <person name="Lind A.E."/>
            <person name="van Eijk R."/>
            <person name="Schleper C."/>
            <person name="Guy L."/>
            <person name="Ettema T.J."/>
        </authorList>
    </citation>
    <scope>NUCLEOTIDE SEQUENCE</scope>
</reference>
<name>A0A0F9S0I6_9ZZZZ</name>
<protein>
    <submittedName>
        <fullName evidence="1">Uncharacterized protein</fullName>
    </submittedName>
</protein>
<sequence>MSVNITLRYHENTLQLFYAAKNFQEGLTVTGYLIYSDLTKSDVQTFEELGDGIYSVFFPYTQKSNERIERYGLVVKENGATKLFEIVNLIT</sequence>
<organism evidence="1">
    <name type="scientific">marine sediment metagenome</name>
    <dbReference type="NCBI Taxonomy" id="412755"/>
    <lineage>
        <taxon>unclassified sequences</taxon>
        <taxon>metagenomes</taxon>
        <taxon>ecological metagenomes</taxon>
    </lineage>
</organism>
<dbReference type="EMBL" id="LAZR01000873">
    <property type="protein sequence ID" value="KKN55752.1"/>
    <property type="molecule type" value="Genomic_DNA"/>
</dbReference>
<dbReference type="AlphaFoldDB" id="A0A0F9S0I6"/>
<gene>
    <name evidence="1" type="ORF">LCGC14_0579010</name>
</gene>